<proteinExistence type="predicted"/>
<accession>A0AAJ1EXP1</accession>
<gene>
    <name evidence="2" type="ORF">MJ923_07760</name>
</gene>
<keyword evidence="1" id="KW-0732">Signal</keyword>
<dbReference type="AlphaFoldDB" id="A0AAJ1EXP1"/>
<name>A0AAJ1EXP1_9GAMM</name>
<feature type="signal peptide" evidence="1">
    <location>
        <begin position="1"/>
        <end position="20"/>
    </location>
</feature>
<sequence length="188" mass="20561">MVRGCLVLLLGVGVCSASDASIFQCTEGDRVVFQDVPCAGTEGEEIVLAGKKPRERSIVYLPFQHIGQPLTAVANRYGLQANAAGNLVHMDDGIEILLESELDLVSYAEIRFGLHTCKQESLSQRDAARYLKLIGIDEADLKLRIVVAGPDHIRTYDDYDHRLKVSVFCPYSGGEWSVGFSPKGYKAG</sequence>
<dbReference type="EMBL" id="JAKUDL010000002">
    <property type="protein sequence ID" value="MCH4294199.1"/>
    <property type="molecule type" value="Genomic_DNA"/>
</dbReference>
<protein>
    <recommendedName>
        <fullName evidence="4">DUF4124 domain-containing protein</fullName>
    </recommendedName>
</protein>
<comment type="caution">
    <text evidence="2">The sequence shown here is derived from an EMBL/GenBank/DDBJ whole genome shotgun (WGS) entry which is preliminary data.</text>
</comment>
<reference evidence="2 3" key="1">
    <citation type="submission" date="2022-02" db="EMBL/GenBank/DDBJ databases">
        <title>The genome sequence of Shewanella sp. 3B26.</title>
        <authorList>
            <person name="Du J."/>
        </authorList>
    </citation>
    <scope>NUCLEOTIDE SEQUENCE [LARGE SCALE GENOMIC DNA]</scope>
    <source>
        <strain evidence="2 3">3B26</strain>
    </source>
</reference>
<evidence type="ECO:0000256" key="1">
    <source>
        <dbReference type="SAM" id="SignalP"/>
    </source>
</evidence>
<organism evidence="2 3">
    <name type="scientific">Shewanella zhuhaiensis</name>
    <dbReference type="NCBI Taxonomy" id="2919576"/>
    <lineage>
        <taxon>Bacteria</taxon>
        <taxon>Pseudomonadati</taxon>
        <taxon>Pseudomonadota</taxon>
        <taxon>Gammaproteobacteria</taxon>
        <taxon>Alteromonadales</taxon>
        <taxon>Shewanellaceae</taxon>
        <taxon>Shewanella</taxon>
    </lineage>
</organism>
<keyword evidence="3" id="KW-1185">Reference proteome</keyword>
<evidence type="ECO:0008006" key="4">
    <source>
        <dbReference type="Google" id="ProtNLM"/>
    </source>
</evidence>
<evidence type="ECO:0000313" key="2">
    <source>
        <dbReference type="EMBL" id="MCH4294199.1"/>
    </source>
</evidence>
<evidence type="ECO:0000313" key="3">
    <source>
        <dbReference type="Proteomes" id="UP001297581"/>
    </source>
</evidence>
<feature type="chain" id="PRO_5042556503" description="DUF4124 domain-containing protein" evidence="1">
    <location>
        <begin position="21"/>
        <end position="188"/>
    </location>
</feature>
<dbReference type="Proteomes" id="UP001297581">
    <property type="component" value="Unassembled WGS sequence"/>
</dbReference>